<dbReference type="GO" id="GO:0046872">
    <property type="term" value="F:metal ion binding"/>
    <property type="evidence" value="ECO:0007669"/>
    <property type="project" value="UniProtKB-KW"/>
</dbReference>
<dbReference type="EC" id="3.4.24.-" evidence="11"/>
<dbReference type="GO" id="GO:0016020">
    <property type="term" value="C:membrane"/>
    <property type="evidence" value="ECO:0007669"/>
    <property type="project" value="UniProtKB-SubCell"/>
</dbReference>
<comment type="caution">
    <text evidence="13">The sequence shown here is derived from an EMBL/GenBank/DDBJ whole genome shotgun (WGS) entry which is preliminary data.</text>
</comment>
<dbReference type="NCBIfam" id="TIGR00054">
    <property type="entry name" value="RIP metalloprotease RseP"/>
    <property type="match status" value="1"/>
</dbReference>
<keyword evidence="9 11" id="KW-0482">Metalloprotease</keyword>
<evidence type="ECO:0000256" key="3">
    <source>
        <dbReference type="ARBA" id="ARBA00007931"/>
    </source>
</evidence>
<dbReference type="Proteomes" id="UP000298180">
    <property type="component" value="Unassembled WGS sequence"/>
</dbReference>
<evidence type="ECO:0000256" key="8">
    <source>
        <dbReference type="ARBA" id="ARBA00022989"/>
    </source>
</evidence>
<dbReference type="PANTHER" id="PTHR42837:SF2">
    <property type="entry name" value="MEMBRANE METALLOPROTEASE ARASP2, CHLOROPLASTIC-RELATED"/>
    <property type="match status" value="1"/>
</dbReference>
<dbReference type="InterPro" id="IPR008915">
    <property type="entry name" value="Peptidase_M50"/>
</dbReference>
<comment type="cofactor">
    <cofactor evidence="1 11">
        <name>Zn(2+)</name>
        <dbReference type="ChEBI" id="CHEBI:29105"/>
    </cofactor>
</comment>
<comment type="subcellular location">
    <subcellularLocation>
        <location evidence="2">Membrane</location>
        <topology evidence="2">Multi-pass membrane protein</topology>
    </subcellularLocation>
</comment>
<dbReference type="GO" id="GO:0004222">
    <property type="term" value="F:metalloendopeptidase activity"/>
    <property type="evidence" value="ECO:0007669"/>
    <property type="project" value="InterPro"/>
</dbReference>
<keyword evidence="14" id="KW-1185">Reference proteome</keyword>
<reference evidence="13 14" key="1">
    <citation type="submission" date="2019-03" db="EMBL/GenBank/DDBJ databases">
        <title>Ramlibacter henchirensis DSM 14656, whole genome shotgun sequence.</title>
        <authorList>
            <person name="Zhang X."/>
            <person name="Feng G."/>
            <person name="Zhu H."/>
        </authorList>
    </citation>
    <scope>NUCLEOTIDE SEQUENCE [LARGE SCALE GENOMIC DNA]</scope>
    <source>
        <strain evidence="13 14">DSM 14656</strain>
    </source>
</reference>
<organism evidence="13 14">
    <name type="scientific">Ramlibacter henchirensis</name>
    <dbReference type="NCBI Taxonomy" id="204072"/>
    <lineage>
        <taxon>Bacteria</taxon>
        <taxon>Pseudomonadati</taxon>
        <taxon>Pseudomonadota</taxon>
        <taxon>Betaproteobacteria</taxon>
        <taxon>Burkholderiales</taxon>
        <taxon>Comamonadaceae</taxon>
        <taxon>Ramlibacter</taxon>
    </lineage>
</organism>
<evidence type="ECO:0000256" key="2">
    <source>
        <dbReference type="ARBA" id="ARBA00004141"/>
    </source>
</evidence>
<dbReference type="SUPFAM" id="SSF50156">
    <property type="entry name" value="PDZ domain-like"/>
    <property type="match status" value="2"/>
</dbReference>
<dbReference type="CDD" id="cd06163">
    <property type="entry name" value="S2P-M50_PDZ_RseP-like"/>
    <property type="match status" value="1"/>
</dbReference>
<keyword evidence="10 11" id="KW-0472">Membrane</keyword>
<comment type="similarity">
    <text evidence="3 11">Belongs to the peptidase M50B family.</text>
</comment>
<feature type="domain" description="Peptidase M50" evidence="12">
    <location>
        <begin position="7"/>
        <end position="441"/>
    </location>
</feature>
<name>A0A4Z0BLS1_9BURK</name>
<evidence type="ECO:0000256" key="11">
    <source>
        <dbReference type="RuleBase" id="RU362031"/>
    </source>
</evidence>
<dbReference type="AlphaFoldDB" id="A0A4Z0BLS1"/>
<dbReference type="EMBL" id="SMLM01000004">
    <property type="protein sequence ID" value="TFY99349.1"/>
    <property type="molecule type" value="Genomic_DNA"/>
</dbReference>
<dbReference type="RefSeq" id="WP_135265577.1">
    <property type="nucleotide sequence ID" value="NZ_SMLM01000004.1"/>
</dbReference>
<keyword evidence="5 11" id="KW-0812">Transmembrane</keyword>
<accession>A0A4Z0BLS1</accession>
<feature type="transmembrane region" description="Helical" evidence="11">
    <location>
        <begin position="100"/>
        <end position="121"/>
    </location>
</feature>
<evidence type="ECO:0000313" key="13">
    <source>
        <dbReference type="EMBL" id="TFY99349.1"/>
    </source>
</evidence>
<keyword evidence="7 11" id="KW-0862">Zinc</keyword>
<dbReference type="Pfam" id="PF02163">
    <property type="entry name" value="Peptidase_M50"/>
    <property type="match status" value="1"/>
</dbReference>
<evidence type="ECO:0000256" key="4">
    <source>
        <dbReference type="ARBA" id="ARBA00022670"/>
    </source>
</evidence>
<evidence type="ECO:0000256" key="6">
    <source>
        <dbReference type="ARBA" id="ARBA00022801"/>
    </source>
</evidence>
<dbReference type="GO" id="GO:0006508">
    <property type="term" value="P:proteolysis"/>
    <property type="evidence" value="ECO:0007669"/>
    <property type="project" value="UniProtKB-KW"/>
</dbReference>
<dbReference type="InterPro" id="IPR004387">
    <property type="entry name" value="Pept_M50_Zn"/>
</dbReference>
<dbReference type="OrthoDB" id="9782003at2"/>
<keyword evidence="4 13" id="KW-0645">Protease</keyword>
<keyword evidence="6 11" id="KW-0378">Hydrolase</keyword>
<evidence type="ECO:0000259" key="12">
    <source>
        <dbReference type="Pfam" id="PF02163"/>
    </source>
</evidence>
<gene>
    <name evidence="13" type="primary">rseP</name>
    <name evidence="13" type="ORF">EZ313_22610</name>
</gene>
<keyword evidence="11" id="KW-0479">Metal-binding</keyword>
<feature type="transmembrane region" description="Helical" evidence="11">
    <location>
        <begin position="431"/>
        <end position="448"/>
    </location>
</feature>
<evidence type="ECO:0000256" key="5">
    <source>
        <dbReference type="ARBA" id="ARBA00022692"/>
    </source>
</evidence>
<evidence type="ECO:0000256" key="10">
    <source>
        <dbReference type="ARBA" id="ARBA00023136"/>
    </source>
</evidence>
<evidence type="ECO:0000256" key="9">
    <source>
        <dbReference type="ARBA" id="ARBA00023049"/>
    </source>
</evidence>
<keyword evidence="8 11" id="KW-1133">Transmembrane helix</keyword>
<proteinExistence type="inferred from homology"/>
<evidence type="ECO:0000256" key="7">
    <source>
        <dbReference type="ARBA" id="ARBA00022833"/>
    </source>
</evidence>
<dbReference type="InterPro" id="IPR036034">
    <property type="entry name" value="PDZ_sf"/>
</dbReference>
<dbReference type="PANTHER" id="PTHR42837">
    <property type="entry name" value="REGULATOR OF SIGMA-E PROTEASE RSEP"/>
    <property type="match status" value="1"/>
</dbReference>
<sequence>MLTTVVAFVIALGLLVAVHEWGHYRVAVACGVKVLRFSVGFGKTLYRWKPRRQRPNQDTEFVIAAFPLGGYVKMLDEREAPVAREERHLAFNTQPLRSRALIVAAGPVANLLLAVLLYAGVNWWGVQEPRAVLAAPVAGSLAQQAGLRGGETVTAAGFEGEAQEPLESFEQVRWLLTRGALDAMDLRLTVTDGRQQREVLLPLSRIESPDADPQLFRRIGLLGPLTQPVLGELVQGGAAQRAGLRKDDRVLRVGSTDVVDGQQLREWIRGQVRNGQPVASTWRVERDGRVVELEVTPDVAQDAGQSVGRIGAYVGAPPQMVEVRYGPIDGLWRGAVKTWEVSLLTVRMLGRMVIGEASLKNLSGPLTIADYAGKSASMGLLQYVMFLAMISVSLGVLNLLPLPVLDGGHLMYYLWEAVTGRSVPDAWMERLQRGGVAVLLVMMTIALFNDVTRLFG</sequence>
<protein>
    <recommendedName>
        <fullName evidence="11">Zinc metalloprotease</fullName>
        <ecNumber evidence="11">3.4.24.-</ecNumber>
    </recommendedName>
</protein>
<dbReference type="CDD" id="cd23081">
    <property type="entry name" value="cpPDZ_EcRseP-like"/>
    <property type="match status" value="1"/>
</dbReference>
<evidence type="ECO:0000256" key="1">
    <source>
        <dbReference type="ARBA" id="ARBA00001947"/>
    </source>
</evidence>
<evidence type="ECO:0000313" key="14">
    <source>
        <dbReference type="Proteomes" id="UP000298180"/>
    </source>
</evidence>
<feature type="transmembrane region" description="Helical" evidence="11">
    <location>
        <begin position="383"/>
        <end position="405"/>
    </location>
</feature>
<dbReference type="Gene3D" id="2.30.42.10">
    <property type="match status" value="2"/>
</dbReference>